<comment type="caution">
    <text evidence="2">The sequence shown here is derived from an EMBL/GenBank/DDBJ whole genome shotgun (WGS) entry which is preliminary data.</text>
</comment>
<gene>
    <name evidence="2" type="ORF">MSAN_00197100</name>
</gene>
<accession>A0A8H7DNK4</accession>
<sequence length="478" mass="54405">MLVPDFMHEFELGVFKSFFIHLLHILYAHGNSSIAHLNKRFRLIPMFDRSTIRRFMTNMSALKKMAAWNYQCIFLCAMPVVEGLLPEPHNSIVLDVLFMLAEFHTLAKLKMHTDLTIEVLRSATKEGELEHQHVKHFYIWTNKNRAAKLNARLFGKTVATPNLQGHRGKTVKKTKIYVPFAESEALPYTSPEQHHHISGSHNFSLHLPSWLAEHHDDPAVENFLPKLQEHVLSRLSHPERTGNGNEFTLGQRYQLALKNQRIYRHKILRINYTSYDMQRGQDCLNPHTHSDVMTLAPEDDTNHPFLYAQILGIFHADVVDTVHGANPKPQAMDFLWLFCVEFLPDNDPNAFGFLNPDEVIRGAHLIPAFAQGKTKDLLATASVGRLPSGLSTNEDWRYYYVNFFVDRGMYMRYLSSGVGHYQVEIPPEDDAEADNAPAPAPDSDKDEFPPTIPLPQAIPPPSPEAAAPPLPEDQEDQA</sequence>
<evidence type="ECO:0000256" key="1">
    <source>
        <dbReference type="SAM" id="MobiDB-lite"/>
    </source>
</evidence>
<evidence type="ECO:0000313" key="2">
    <source>
        <dbReference type="EMBL" id="KAF7377741.1"/>
    </source>
</evidence>
<dbReference type="EMBL" id="JACAZH010000001">
    <property type="protein sequence ID" value="KAF7377741.1"/>
    <property type="molecule type" value="Genomic_DNA"/>
</dbReference>
<dbReference type="Proteomes" id="UP000623467">
    <property type="component" value="Unassembled WGS sequence"/>
</dbReference>
<evidence type="ECO:0000313" key="3">
    <source>
        <dbReference type="Proteomes" id="UP000623467"/>
    </source>
</evidence>
<dbReference type="OrthoDB" id="3183767at2759"/>
<dbReference type="AlphaFoldDB" id="A0A8H7DNK4"/>
<feature type="compositionally biased region" description="Pro residues" evidence="1">
    <location>
        <begin position="450"/>
        <end position="471"/>
    </location>
</feature>
<name>A0A8H7DNK4_9AGAR</name>
<reference evidence="2" key="1">
    <citation type="submission" date="2020-05" db="EMBL/GenBank/DDBJ databases">
        <title>Mycena genomes resolve the evolution of fungal bioluminescence.</title>
        <authorList>
            <person name="Tsai I.J."/>
        </authorList>
    </citation>
    <scope>NUCLEOTIDE SEQUENCE</scope>
    <source>
        <strain evidence="2">160909Yilan</strain>
    </source>
</reference>
<feature type="region of interest" description="Disordered" evidence="1">
    <location>
        <begin position="427"/>
        <end position="478"/>
    </location>
</feature>
<proteinExistence type="predicted"/>
<organism evidence="2 3">
    <name type="scientific">Mycena sanguinolenta</name>
    <dbReference type="NCBI Taxonomy" id="230812"/>
    <lineage>
        <taxon>Eukaryota</taxon>
        <taxon>Fungi</taxon>
        <taxon>Dikarya</taxon>
        <taxon>Basidiomycota</taxon>
        <taxon>Agaricomycotina</taxon>
        <taxon>Agaricomycetes</taxon>
        <taxon>Agaricomycetidae</taxon>
        <taxon>Agaricales</taxon>
        <taxon>Marasmiineae</taxon>
        <taxon>Mycenaceae</taxon>
        <taxon>Mycena</taxon>
    </lineage>
</organism>
<protein>
    <submittedName>
        <fullName evidence="2">Uncharacterized protein</fullName>
    </submittedName>
</protein>
<keyword evidence="3" id="KW-1185">Reference proteome</keyword>